<evidence type="ECO:0000313" key="2">
    <source>
        <dbReference type="EMBL" id="CAL1359460.1"/>
    </source>
</evidence>
<proteinExistence type="predicted"/>
<keyword evidence="3" id="KW-1185">Reference proteome</keyword>
<dbReference type="Proteomes" id="UP001497516">
    <property type="component" value="Chromosome 10"/>
</dbReference>
<dbReference type="EMBL" id="OZ034814">
    <property type="protein sequence ID" value="CAL1359460.1"/>
    <property type="molecule type" value="Genomic_DNA"/>
</dbReference>
<evidence type="ECO:0000313" key="3">
    <source>
        <dbReference type="Proteomes" id="UP001497516"/>
    </source>
</evidence>
<dbReference type="AlphaFoldDB" id="A0AAV2CT24"/>
<reference evidence="2 3" key="1">
    <citation type="submission" date="2024-04" db="EMBL/GenBank/DDBJ databases">
        <authorList>
            <person name="Fracassetti M."/>
        </authorList>
    </citation>
    <scope>NUCLEOTIDE SEQUENCE [LARGE SCALE GENOMIC DNA]</scope>
</reference>
<accession>A0AAV2CT24</accession>
<name>A0AAV2CT24_9ROSI</name>
<evidence type="ECO:0000256" key="1">
    <source>
        <dbReference type="SAM" id="MobiDB-lite"/>
    </source>
</evidence>
<organism evidence="2 3">
    <name type="scientific">Linum trigynum</name>
    <dbReference type="NCBI Taxonomy" id="586398"/>
    <lineage>
        <taxon>Eukaryota</taxon>
        <taxon>Viridiplantae</taxon>
        <taxon>Streptophyta</taxon>
        <taxon>Embryophyta</taxon>
        <taxon>Tracheophyta</taxon>
        <taxon>Spermatophyta</taxon>
        <taxon>Magnoliopsida</taxon>
        <taxon>eudicotyledons</taxon>
        <taxon>Gunneridae</taxon>
        <taxon>Pentapetalae</taxon>
        <taxon>rosids</taxon>
        <taxon>fabids</taxon>
        <taxon>Malpighiales</taxon>
        <taxon>Linaceae</taxon>
        <taxon>Linum</taxon>
    </lineage>
</organism>
<sequence>MAVDSSKGVDEVKRRGLASWRDAEVDHGGDRSGRNLQKYQAMAAPQSCPTKKTLSILRASRRPTRSPTMWKAVYLAGDEGAPEHRRNRGFAMPTVEERRNSGRWGGT</sequence>
<gene>
    <name evidence="2" type="ORF">LTRI10_LOCUS6943</name>
</gene>
<feature type="region of interest" description="Disordered" evidence="1">
    <location>
        <begin position="81"/>
        <end position="107"/>
    </location>
</feature>
<protein>
    <submittedName>
        <fullName evidence="2">Uncharacterized protein</fullName>
    </submittedName>
</protein>